<dbReference type="FunFam" id="2.40.30.20:FF:000003">
    <property type="entry name" value="Riboflavin synthase, alpha subunit"/>
    <property type="match status" value="1"/>
</dbReference>
<organism evidence="12">
    <name type="scientific">Caldithrix abyssi</name>
    <dbReference type="NCBI Taxonomy" id="187145"/>
    <lineage>
        <taxon>Bacteria</taxon>
        <taxon>Pseudomonadati</taxon>
        <taxon>Calditrichota</taxon>
        <taxon>Calditrichia</taxon>
        <taxon>Calditrichales</taxon>
        <taxon>Calditrichaceae</taxon>
        <taxon>Caldithrix</taxon>
    </lineage>
</organism>
<dbReference type="PANTHER" id="PTHR21098:SF0">
    <property type="entry name" value="RIBOFLAVIN SYNTHASE"/>
    <property type="match status" value="1"/>
</dbReference>
<comment type="catalytic activity">
    <reaction evidence="1">
        <text>2 6,7-dimethyl-8-(1-D-ribityl)lumazine + H(+) = 5-amino-6-(D-ribitylamino)uracil + riboflavin</text>
        <dbReference type="Rhea" id="RHEA:20772"/>
        <dbReference type="ChEBI" id="CHEBI:15378"/>
        <dbReference type="ChEBI" id="CHEBI:15934"/>
        <dbReference type="ChEBI" id="CHEBI:57986"/>
        <dbReference type="ChEBI" id="CHEBI:58201"/>
        <dbReference type="EC" id="2.5.1.9"/>
    </reaction>
</comment>
<evidence type="ECO:0000256" key="1">
    <source>
        <dbReference type="ARBA" id="ARBA00000968"/>
    </source>
</evidence>
<proteinExistence type="predicted"/>
<gene>
    <name evidence="12" type="ORF">ENJ10_15180</name>
</gene>
<dbReference type="PANTHER" id="PTHR21098">
    <property type="entry name" value="RIBOFLAVIN SYNTHASE ALPHA CHAIN"/>
    <property type="match status" value="1"/>
</dbReference>
<evidence type="ECO:0000256" key="2">
    <source>
        <dbReference type="ARBA" id="ARBA00002803"/>
    </source>
</evidence>
<dbReference type="PROSITE" id="PS51177">
    <property type="entry name" value="LUMAZINE_BIND"/>
    <property type="match status" value="2"/>
</dbReference>
<dbReference type="Pfam" id="PF00677">
    <property type="entry name" value="Lum_binding"/>
    <property type="match status" value="2"/>
</dbReference>
<dbReference type="Gene3D" id="2.40.30.20">
    <property type="match status" value="2"/>
</dbReference>
<keyword evidence="7 12" id="KW-0808">Transferase</keyword>
<feature type="domain" description="Lumazine-binding" evidence="11">
    <location>
        <begin position="1"/>
        <end position="96"/>
    </location>
</feature>
<protein>
    <recommendedName>
        <fullName evidence="5 9">Riboflavin synthase</fullName>
        <ecNumber evidence="4 9">2.5.1.9</ecNumber>
    </recommendedName>
</protein>
<comment type="function">
    <text evidence="2">Catalyzes the dismutation of two molecules of 6,7-dimethyl-8-ribityllumazine, resulting in the formation of riboflavin and 5-amino-6-(D-ribitylamino)uracil.</text>
</comment>
<keyword evidence="6" id="KW-0686">Riboflavin biosynthesis</keyword>
<evidence type="ECO:0000256" key="5">
    <source>
        <dbReference type="ARBA" id="ARBA00013950"/>
    </source>
</evidence>
<evidence type="ECO:0000256" key="4">
    <source>
        <dbReference type="ARBA" id="ARBA00012827"/>
    </source>
</evidence>
<keyword evidence="8" id="KW-0677">Repeat</keyword>
<evidence type="ECO:0000256" key="3">
    <source>
        <dbReference type="ARBA" id="ARBA00004887"/>
    </source>
</evidence>
<reference evidence="12" key="1">
    <citation type="journal article" date="2020" name="mSystems">
        <title>Genome- and Community-Level Interaction Insights into Carbon Utilization and Element Cycling Functions of Hydrothermarchaeota in Hydrothermal Sediment.</title>
        <authorList>
            <person name="Zhou Z."/>
            <person name="Liu Y."/>
            <person name="Xu W."/>
            <person name="Pan J."/>
            <person name="Luo Z.H."/>
            <person name="Li M."/>
        </authorList>
    </citation>
    <scope>NUCLEOTIDE SEQUENCE [LARGE SCALE GENOMIC DNA]</scope>
    <source>
        <strain evidence="12">HyVt-456</strain>
    </source>
</reference>
<evidence type="ECO:0000259" key="11">
    <source>
        <dbReference type="PROSITE" id="PS51177"/>
    </source>
</evidence>
<dbReference type="InterPro" id="IPR017938">
    <property type="entry name" value="Riboflavin_synthase-like_b-brl"/>
</dbReference>
<dbReference type="SUPFAM" id="SSF63380">
    <property type="entry name" value="Riboflavin synthase domain-like"/>
    <property type="match status" value="2"/>
</dbReference>
<name>A0A7V1PWW5_CALAY</name>
<evidence type="ECO:0000256" key="6">
    <source>
        <dbReference type="ARBA" id="ARBA00022619"/>
    </source>
</evidence>
<sequence>MFTGLVEETGRIAAVRSHDGYHRLTIEADTVLQGTRVDDSIAVDGVCLTVVKLEKGRFYADVVRETWQKTTVSGWRSGRRVNLERALRMGDRLGGHVMQGHVDGTGDIRSIEKLGSNHIIFVNLSRPLLKYMAAKGSVGINGVSLTIAEKTGTGIAVSLIPHTLEQTTLSSLHVGDAVNVEIDIMAKQIVTYLESFLEPGGLNAEKIKKLGFDNV</sequence>
<dbReference type="InterPro" id="IPR023366">
    <property type="entry name" value="ATP_synth_asu-like_sf"/>
</dbReference>
<dbReference type="GO" id="GO:0009231">
    <property type="term" value="P:riboflavin biosynthetic process"/>
    <property type="evidence" value="ECO:0007669"/>
    <property type="project" value="UniProtKB-KW"/>
</dbReference>
<dbReference type="InterPro" id="IPR001783">
    <property type="entry name" value="Lumazine-bd"/>
</dbReference>
<dbReference type="InterPro" id="IPR026017">
    <property type="entry name" value="Lumazine-bd_dom"/>
</dbReference>
<evidence type="ECO:0000256" key="10">
    <source>
        <dbReference type="PROSITE-ProRule" id="PRU00524"/>
    </source>
</evidence>
<evidence type="ECO:0000256" key="7">
    <source>
        <dbReference type="ARBA" id="ARBA00022679"/>
    </source>
</evidence>
<evidence type="ECO:0000256" key="9">
    <source>
        <dbReference type="NCBIfam" id="TIGR00187"/>
    </source>
</evidence>
<feature type="repeat" description="Lumazine-binding" evidence="10">
    <location>
        <begin position="1"/>
        <end position="96"/>
    </location>
</feature>
<dbReference type="PIRSF" id="PIRSF000498">
    <property type="entry name" value="Riboflavin_syn_A"/>
    <property type="match status" value="1"/>
</dbReference>
<evidence type="ECO:0000313" key="12">
    <source>
        <dbReference type="EMBL" id="HED12032.1"/>
    </source>
</evidence>
<feature type="domain" description="Lumazine-binding" evidence="11">
    <location>
        <begin position="97"/>
        <end position="193"/>
    </location>
</feature>
<dbReference type="Proteomes" id="UP000886005">
    <property type="component" value="Unassembled WGS sequence"/>
</dbReference>
<comment type="pathway">
    <text evidence="3">Cofactor biosynthesis; riboflavin biosynthesis; riboflavin from 2-hydroxy-3-oxobutyl phosphate and 5-amino-6-(D-ribitylamino)uracil: step 2/2.</text>
</comment>
<dbReference type="NCBIfam" id="NF006767">
    <property type="entry name" value="PRK09289.1"/>
    <property type="match status" value="1"/>
</dbReference>
<dbReference type="AlphaFoldDB" id="A0A7V1PWW5"/>
<dbReference type="NCBIfam" id="TIGR00187">
    <property type="entry name" value="ribE"/>
    <property type="match status" value="1"/>
</dbReference>
<dbReference type="EC" id="2.5.1.9" evidence="4 9"/>
<dbReference type="EMBL" id="DRLD01000433">
    <property type="protein sequence ID" value="HED12032.1"/>
    <property type="molecule type" value="Genomic_DNA"/>
</dbReference>
<feature type="repeat" description="Lumazine-binding" evidence="10">
    <location>
        <begin position="97"/>
        <end position="193"/>
    </location>
</feature>
<evidence type="ECO:0000256" key="8">
    <source>
        <dbReference type="ARBA" id="ARBA00022737"/>
    </source>
</evidence>
<dbReference type="GO" id="GO:0004746">
    <property type="term" value="F:riboflavin synthase activity"/>
    <property type="evidence" value="ECO:0007669"/>
    <property type="project" value="UniProtKB-UniRule"/>
</dbReference>
<comment type="caution">
    <text evidence="12">The sequence shown here is derived from an EMBL/GenBank/DDBJ whole genome shotgun (WGS) entry which is preliminary data.</text>
</comment>
<dbReference type="CDD" id="cd00402">
    <property type="entry name" value="Riboflavin_synthase_like"/>
    <property type="match status" value="1"/>
</dbReference>
<dbReference type="NCBIfam" id="NF009566">
    <property type="entry name" value="PRK13020.1"/>
    <property type="match status" value="1"/>
</dbReference>
<accession>A0A7V1PWW5</accession>